<gene>
    <name evidence="2" type="ORF">Q8A67_023136</name>
</gene>
<dbReference type="AlphaFoldDB" id="A0AA88TKN1"/>
<feature type="region of interest" description="Disordered" evidence="1">
    <location>
        <begin position="49"/>
        <end position="86"/>
    </location>
</feature>
<sequence length="86" mass="9859">MRLVVKLTSAAAAGANEQKQSRKTLQHQVRLSKYDYELKEEQRERKIMADDEKKLVSGTMQSPRAREREKRVRWGSVSSARLGALS</sequence>
<evidence type="ECO:0000313" key="2">
    <source>
        <dbReference type="EMBL" id="KAK2870609.1"/>
    </source>
</evidence>
<dbReference type="Proteomes" id="UP001187343">
    <property type="component" value="Unassembled WGS sequence"/>
</dbReference>
<comment type="caution">
    <text evidence="2">The sequence shown here is derived from an EMBL/GenBank/DDBJ whole genome shotgun (WGS) entry which is preliminary data.</text>
</comment>
<evidence type="ECO:0000313" key="3">
    <source>
        <dbReference type="Proteomes" id="UP001187343"/>
    </source>
</evidence>
<protein>
    <submittedName>
        <fullName evidence="2">Uncharacterized protein</fullName>
    </submittedName>
</protein>
<keyword evidence="3" id="KW-1185">Reference proteome</keyword>
<reference evidence="2" key="1">
    <citation type="submission" date="2023-08" db="EMBL/GenBank/DDBJ databases">
        <title>Chromosome-level Genome Assembly of mud carp (Cirrhinus molitorella).</title>
        <authorList>
            <person name="Liu H."/>
        </authorList>
    </citation>
    <scope>NUCLEOTIDE SEQUENCE</scope>
    <source>
        <strain evidence="2">Prfri</strain>
        <tissue evidence="2">Muscle</tissue>
    </source>
</reference>
<name>A0AA88TKN1_9TELE</name>
<accession>A0AA88TKN1</accession>
<organism evidence="2 3">
    <name type="scientific">Cirrhinus molitorella</name>
    <name type="common">mud carp</name>
    <dbReference type="NCBI Taxonomy" id="172907"/>
    <lineage>
        <taxon>Eukaryota</taxon>
        <taxon>Metazoa</taxon>
        <taxon>Chordata</taxon>
        <taxon>Craniata</taxon>
        <taxon>Vertebrata</taxon>
        <taxon>Euteleostomi</taxon>
        <taxon>Actinopterygii</taxon>
        <taxon>Neopterygii</taxon>
        <taxon>Teleostei</taxon>
        <taxon>Ostariophysi</taxon>
        <taxon>Cypriniformes</taxon>
        <taxon>Cyprinidae</taxon>
        <taxon>Labeoninae</taxon>
        <taxon>Labeonini</taxon>
        <taxon>Cirrhinus</taxon>
    </lineage>
</organism>
<dbReference type="EMBL" id="JAUYZG010000023">
    <property type="protein sequence ID" value="KAK2870609.1"/>
    <property type="molecule type" value="Genomic_DNA"/>
</dbReference>
<proteinExistence type="predicted"/>
<evidence type="ECO:0000256" key="1">
    <source>
        <dbReference type="SAM" id="MobiDB-lite"/>
    </source>
</evidence>